<keyword evidence="5" id="KW-1185">Reference proteome</keyword>
<dbReference type="GO" id="GO:0005634">
    <property type="term" value="C:nucleus"/>
    <property type="evidence" value="ECO:0007669"/>
    <property type="project" value="UniProtKB-SubCell"/>
</dbReference>
<dbReference type="PANTHER" id="PTHR33172:SF96">
    <property type="entry name" value="PROTEIN OXIDATIVE STRESS 3 LIKE 3"/>
    <property type="match status" value="1"/>
</dbReference>
<evidence type="ECO:0000256" key="1">
    <source>
        <dbReference type="ARBA" id="ARBA00004123"/>
    </source>
</evidence>
<accession>A0A9D5HTX1</accession>
<reference evidence="4" key="2">
    <citation type="journal article" date="2022" name="Hortic Res">
        <title>The genome of Dioscorea zingiberensis sheds light on the biosynthesis, origin and evolution of the medicinally important diosgenin saponins.</title>
        <authorList>
            <person name="Li Y."/>
            <person name="Tan C."/>
            <person name="Li Z."/>
            <person name="Guo J."/>
            <person name="Li S."/>
            <person name="Chen X."/>
            <person name="Wang C."/>
            <person name="Dai X."/>
            <person name="Yang H."/>
            <person name="Song W."/>
            <person name="Hou L."/>
            <person name="Xu J."/>
            <person name="Tong Z."/>
            <person name="Xu A."/>
            <person name="Yuan X."/>
            <person name="Wang W."/>
            <person name="Yang Q."/>
            <person name="Chen L."/>
            <person name="Sun Z."/>
            <person name="Wang K."/>
            <person name="Pan B."/>
            <person name="Chen J."/>
            <person name="Bao Y."/>
            <person name="Liu F."/>
            <person name="Qi X."/>
            <person name="Gang D.R."/>
            <person name="Wen J."/>
            <person name="Li J."/>
        </authorList>
    </citation>
    <scope>NUCLEOTIDE SEQUENCE</scope>
    <source>
        <strain evidence="4">Dzin_1.0</strain>
    </source>
</reference>
<evidence type="ECO:0000313" key="4">
    <source>
        <dbReference type="EMBL" id="KAJ0988473.1"/>
    </source>
</evidence>
<reference evidence="4" key="1">
    <citation type="submission" date="2021-03" db="EMBL/GenBank/DDBJ databases">
        <authorList>
            <person name="Li Z."/>
            <person name="Yang C."/>
        </authorList>
    </citation>
    <scope>NUCLEOTIDE SEQUENCE</scope>
    <source>
        <strain evidence="4">Dzin_1.0</strain>
        <tissue evidence="4">Leaf</tissue>
    </source>
</reference>
<feature type="region of interest" description="Disordered" evidence="3">
    <location>
        <begin position="209"/>
        <end position="228"/>
    </location>
</feature>
<feature type="compositionally biased region" description="Low complexity" evidence="3">
    <location>
        <begin position="212"/>
        <end position="221"/>
    </location>
</feature>
<proteinExistence type="predicted"/>
<evidence type="ECO:0000256" key="2">
    <source>
        <dbReference type="ARBA" id="ARBA00023242"/>
    </source>
</evidence>
<comment type="subcellular location">
    <subcellularLocation>
        <location evidence="1">Nucleus</location>
    </subcellularLocation>
</comment>
<evidence type="ECO:0000313" key="5">
    <source>
        <dbReference type="Proteomes" id="UP001085076"/>
    </source>
</evidence>
<keyword evidence="2" id="KW-0539">Nucleus</keyword>
<dbReference type="InterPro" id="IPR051992">
    <property type="entry name" value="OxStress_Response_Reg"/>
</dbReference>
<feature type="region of interest" description="Disordered" evidence="3">
    <location>
        <begin position="33"/>
        <end position="60"/>
    </location>
</feature>
<dbReference type="GO" id="GO:0006950">
    <property type="term" value="P:response to stress"/>
    <property type="evidence" value="ECO:0007669"/>
    <property type="project" value="UniProtKB-ARBA"/>
</dbReference>
<dbReference type="Proteomes" id="UP001085076">
    <property type="component" value="Miscellaneous, Linkage group lg01"/>
</dbReference>
<gene>
    <name evidence="4" type="ORF">J5N97_006829</name>
</gene>
<protein>
    <submittedName>
        <fullName evidence="4">Uncharacterized protein</fullName>
    </submittedName>
</protein>
<evidence type="ECO:0000256" key="3">
    <source>
        <dbReference type="SAM" id="MobiDB-lite"/>
    </source>
</evidence>
<dbReference type="OrthoDB" id="691484at2759"/>
<dbReference type="AlphaFoldDB" id="A0A9D5HTX1"/>
<comment type="caution">
    <text evidence="4">The sequence shown here is derived from an EMBL/GenBank/DDBJ whole genome shotgun (WGS) entry which is preliminary data.</text>
</comment>
<dbReference type="PANTHER" id="PTHR33172">
    <property type="entry name" value="OS08G0516900 PROTEIN"/>
    <property type="match status" value="1"/>
</dbReference>
<organism evidence="4 5">
    <name type="scientific">Dioscorea zingiberensis</name>
    <dbReference type="NCBI Taxonomy" id="325984"/>
    <lineage>
        <taxon>Eukaryota</taxon>
        <taxon>Viridiplantae</taxon>
        <taxon>Streptophyta</taxon>
        <taxon>Embryophyta</taxon>
        <taxon>Tracheophyta</taxon>
        <taxon>Spermatophyta</taxon>
        <taxon>Magnoliopsida</taxon>
        <taxon>Liliopsida</taxon>
        <taxon>Dioscoreales</taxon>
        <taxon>Dioscoreaceae</taxon>
        <taxon>Dioscorea</taxon>
    </lineage>
</organism>
<name>A0A9D5HTX1_9LILI</name>
<sequence>MPIAVDAGRVRIACVQSCELPVIGGVRLEAAESSSSSSIGNNSDGPGAVGSGSDGEEVQSGCRGALEALDALEESLPIRRSISKFCRGKSRSFTSLSDAASSTTKDLLKPENSYTRKRKNLLAYQLTWKRPNDPSKRPAISNGSSLPFSAPRSKTKSDCNDAEELVDQPLFLLPLHPPGKPATIASTFSSSPLKKCSFSARSFSMMDLQGASSSRPSISGSNNEKMFS</sequence>
<dbReference type="EMBL" id="JAGGNH010000001">
    <property type="protein sequence ID" value="KAJ0988473.1"/>
    <property type="molecule type" value="Genomic_DNA"/>
</dbReference>
<feature type="region of interest" description="Disordered" evidence="3">
    <location>
        <begin position="130"/>
        <end position="160"/>
    </location>
</feature>